<dbReference type="PANTHER" id="PTHR10000:SF8">
    <property type="entry name" value="HAD SUPERFAMILY HYDROLASE-LIKE, TYPE 3"/>
    <property type="match status" value="1"/>
</dbReference>
<accession>A0ABP6ZH03</accession>
<evidence type="ECO:0000313" key="2">
    <source>
        <dbReference type="Proteomes" id="UP001501074"/>
    </source>
</evidence>
<proteinExistence type="predicted"/>
<dbReference type="PANTHER" id="PTHR10000">
    <property type="entry name" value="PHOSPHOSERINE PHOSPHATASE"/>
    <property type="match status" value="1"/>
</dbReference>
<comment type="caution">
    <text evidence="1">The sequence shown here is derived from an EMBL/GenBank/DDBJ whole genome shotgun (WGS) entry which is preliminary data.</text>
</comment>
<evidence type="ECO:0000313" key="1">
    <source>
        <dbReference type="EMBL" id="GAA3609495.1"/>
    </source>
</evidence>
<sequence length="283" mass="30456">MTDHVIENRPRTDPADIWAPKLVALDIDGTILDHDQRLTDRVRESVRAVADLGVHVVIATGRSLYETVPVLDRLGLVNGWAVCSNGSVTLRLDPMAPGGYEVSDTVTFDPSSVLTLLREHLPTALYALENGSGEFLLTAPFPPGELEGPYTRVATFEELCAENACRVVVRSPEHTSDDFLELTRSIGLNGVNYAVGWSAWLDLAPNSVSKASALEVIRGRLAVDADATLAVGDGRNDIEMFGWAGKAVAMGNATDDVKPHADVVTGTVEEDGLADVLEKLLER</sequence>
<dbReference type="SFLD" id="SFLDS00003">
    <property type="entry name" value="Haloacid_Dehalogenase"/>
    <property type="match status" value="1"/>
</dbReference>
<dbReference type="SUPFAM" id="SSF56784">
    <property type="entry name" value="HAD-like"/>
    <property type="match status" value="1"/>
</dbReference>
<dbReference type="Pfam" id="PF08282">
    <property type="entry name" value="Hydrolase_3"/>
    <property type="match status" value="2"/>
</dbReference>
<gene>
    <name evidence="1" type="ORF">GCM10022223_26950</name>
</gene>
<keyword evidence="1" id="KW-0378">Hydrolase</keyword>
<name>A0ABP6ZH03_9ACTN</name>
<dbReference type="Proteomes" id="UP001501074">
    <property type="component" value="Unassembled WGS sequence"/>
</dbReference>
<dbReference type="EMBL" id="BAAAZO010000003">
    <property type="protein sequence ID" value="GAA3609495.1"/>
    <property type="molecule type" value="Genomic_DNA"/>
</dbReference>
<dbReference type="SFLD" id="SFLDG01140">
    <property type="entry name" value="C2.B:_Phosphomannomutase_and_P"/>
    <property type="match status" value="1"/>
</dbReference>
<dbReference type="InterPro" id="IPR023214">
    <property type="entry name" value="HAD_sf"/>
</dbReference>
<dbReference type="GO" id="GO:0016787">
    <property type="term" value="F:hydrolase activity"/>
    <property type="evidence" value="ECO:0007669"/>
    <property type="project" value="UniProtKB-KW"/>
</dbReference>
<keyword evidence="2" id="KW-1185">Reference proteome</keyword>
<organism evidence="1 2">
    <name type="scientific">Kineosporia mesophila</name>
    <dbReference type="NCBI Taxonomy" id="566012"/>
    <lineage>
        <taxon>Bacteria</taxon>
        <taxon>Bacillati</taxon>
        <taxon>Actinomycetota</taxon>
        <taxon>Actinomycetes</taxon>
        <taxon>Kineosporiales</taxon>
        <taxon>Kineosporiaceae</taxon>
        <taxon>Kineosporia</taxon>
    </lineage>
</organism>
<dbReference type="RefSeq" id="WP_231483349.1">
    <property type="nucleotide sequence ID" value="NZ_BAAAZO010000003.1"/>
</dbReference>
<reference evidence="2" key="1">
    <citation type="journal article" date="2019" name="Int. J. Syst. Evol. Microbiol.">
        <title>The Global Catalogue of Microorganisms (GCM) 10K type strain sequencing project: providing services to taxonomists for standard genome sequencing and annotation.</title>
        <authorList>
            <consortium name="The Broad Institute Genomics Platform"/>
            <consortium name="The Broad Institute Genome Sequencing Center for Infectious Disease"/>
            <person name="Wu L."/>
            <person name="Ma J."/>
        </authorList>
    </citation>
    <scope>NUCLEOTIDE SEQUENCE [LARGE SCALE GENOMIC DNA]</scope>
    <source>
        <strain evidence="2">JCM 16902</strain>
    </source>
</reference>
<dbReference type="Gene3D" id="3.40.50.1000">
    <property type="entry name" value="HAD superfamily/HAD-like"/>
    <property type="match status" value="1"/>
</dbReference>
<dbReference type="Gene3D" id="3.30.1240.10">
    <property type="match status" value="1"/>
</dbReference>
<protein>
    <submittedName>
        <fullName evidence="1">HAD family hydrolase</fullName>
    </submittedName>
</protein>
<dbReference type="InterPro" id="IPR036412">
    <property type="entry name" value="HAD-like_sf"/>
</dbReference>